<evidence type="ECO:0000313" key="2">
    <source>
        <dbReference type="EMBL" id="KAJ0220516.1"/>
    </source>
</evidence>
<protein>
    <recommendedName>
        <fullName evidence="4">Peptidase M17 leucyl aminopeptidase N-terminal domain-containing protein</fullName>
    </recommendedName>
</protein>
<dbReference type="Proteomes" id="UP000235145">
    <property type="component" value="Unassembled WGS sequence"/>
</dbReference>
<name>A0A9R1W8I5_LACSA</name>
<reference evidence="2 3" key="1">
    <citation type="journal article" date="2017" name="Nat. Commun.">
        <title>Genome assembly with in vitro proximity ligation data and whole-genome triplication in lettuce.</title>
        <authorList>
            <person name="Reyes-Chin-Wo S."/>
            <person name="Wang Z."/>
            <person name="Yang X."/>
            <person name="Kozik A."/>
            <person name="Arikit S."/>
            <person name="Song C."/>
            <person name="Xia L."/>
            <person name="Froenicke L."/>
            <person name="Lavelle D.O."/>
            <person name="Truco M.J."/>
            <person name="Xia R."/>
            <person name="Zhu S."/>
            <person name="Xu C."/>
            <person name="Xu H."/>
            <person name="Xu X."/>
            <person name="Cox K."/>
            <person name="Korf I."/>
            <person name="Meyers B.C."/>
            <person name="Michelmore R.W."/>
        </authorList>
    </citation>
    <scope>NUCLEOTIDE SEQUENCE [LARGE SCALE GENOMIC DNA]</scope>
    <source>
        <strain evidence="3">cv. Salinas</strain>
        <tissue evidence="2">Seedlings</tissue>
    </source>
</reference>
<evidence type="ECO:0000256" key="1">
    <source>
        <dbReference type="SAM" id="SignalP"/>
    </source>
</evidence>
<proteinExistence type="predicted"/>
<comment type="caution">
    <text evidence="2">The sequence shown here is derived from an EMBL/GenBank/DDBJ whole genome shotgun (WGS) entry which is preliminary data.</text>
</comment>
<evidence type="ECO:0000313" key="3">
    <source>
        <dbReference type="Proteomes" id="UP000235145"/>
    </source>
</evidence>
<accession>A0A9R1W8I5</accession>
<evidence type="ECO:0008006" key="4">
    <source>
        <dbReference type="Google" id="ProtNLM"/>
    </source>
</evidence>
<keyword evidence="3" id="KW-1185">Reference proteome</keyword>
<keyword evidence="1" id="KW-0732">Signal</keyword>
<feature type="chain" id="PRO_5040354450" description="Peptidase M17 leucyl aminopeptidase N-terminal domain-containing protein" evidence="1">
    <location>
        <begin position="25"/>
        <end position="139"/>
    </location>
</feature>
<sequence length="139" mass="15643">MPRSSLSWHWHLSVLLVSLQWGQSLFSLFCKCFLGLSKAYNKWDVTRLNFTNASALVAAFQPFLELGGMTLTSLGQMEPWMMVTRIEDGAKLVGYGFEKKLKILAIKDDVKVLLLGLGEEINREGSARSFQDKAQGTRK</sequence>
<dbReference type="EMBL" id="NBSK02000002">
    <property type="protein sequence ID" value="KAJ0220516.1"/>
    <property type="molecule type" value="Genomic_DNA"/>
</dbReference>
<dbReference type="AlphaFoldDB" id="A0A9R1W8I5"/>
<feature type="signal peptide" evidence="1">
    <location>
        <begin position="1"/>
        <end position="24"/>
    </location>
</feature>
<gene>
    <name evidence="2" type="ORF">LSAT_V11C200091450</name>
</gene>
<organism evidence="2 3">
    <name type="scientific">Lactuca sativa</name>
    <name type="common">Garden lettuce</name>
    <dbReference type="NCBI Taxonomy" id="4236"/>
    <lineage>
        <taxon>Eukaryota</taxon>
        <taxon>Viridiplantae</taxon>
        <taxon>Streptophyta</taxon>
        <taxon>Embryophyta</taxon>
        <taxon>Tracheophyta</taxon>
        <taxon>Spermatophyta</taxon>
        <taxon>Magnoliopsida</taxon>
        <taxon>eudicotyledons</taxon>
        <taxon>Gunneridae</taxon>
        <taxon>Pentapetalae</taxon>
        <taxon>asterids</taxon>
        <taxon>campanulids</taxon>
        <taxon>Asterales</taxon>
        <taxon>Asteraceae</taxon>
        <taxon>Cichorioideae</taxon>
        <taxon>Cichorieae</taxon>
        <taxon>Lactucinae</taxon>
        <taxon>Lactuca</taxon>
    </lineage>
</organism>